<evidence type="ECO:0000313" key="2">
    <source>
        <dbReference type="EMBL" id="KAK2562460.1"/>
    </source>
</evidence>
<dbReference type="EMBL" id="JARQWQ010000028">
    <property type="protein sequence ID" value="KAK2562460.1"/>
    <property type="molecule type" value="Genomic_DNA"/>
</dbReference>
<proteinExistence type="predicted"/>
<keyword evidence="3" id="KW-1185">Reference proteome</keyword>
<reference evidence="2" key="1">
    <citation type="journal article" date="2023" name="G3 (Bethesda)">
        <title>Whole genome assembly and annotation of the endangered Caribbean coral Acropora cervicornis.</title>
        <authorList>
            <person name="Selwyn J.D."/>
            <person name="Vollmer S.V."/>
        </authorList>
    </citation>
    <scope>NUCLEOTIDE SEQUENCE</scope>
    <source>
        <strain evidence="2">K2</strain>
    </source>
</reference>
<reference evidence="2" key="2">
    <citation type="journal article" date="2023" name="Science">
        <title>Genomic signatures of disease resistance in endangered staghorn corals.</title>
        <authorList>
            <person name="Vollmer S.V."/>
            <person name="Selwyn J.D."/>
            <person name="Despard B.A."/>
            <person name="Roesel C.L."/>
        </authorList>
    </citation>
    <scope>NUCLEOTIDE SEQUENCE</scope>
    <source>
        <strain evidence="2">K2</strain>
    </source>
</reference>
<dbReference type="AlphaFoldDB" id="A0AAD9V6F4"/>
<comment type="caution">
    <text evidence="2">The sequence shown here is derived from an EMBL/GenBank/DDBJ whole genome shotgun (WGS) entry which is preliminary data.</text>
</comment>
<evidence type="ECO:0000256" key="1">
    <source>
        <dbReference type="SAM" id="MobiDB-lite"/>
    </source>
</evidence>
<gene>
    <name evidence="2" type="ORF">P5673_014119</name>
</gene>
<protein>
    <submittedName>
        <fullName evidence="2">Uncharacterized protein</fullName>
    </submittedName>
</protein>
<sequence length="380" mass="41884">MRPDAALPEGKPRGVDAEKTLDHDKGQKGFLKPRKAANYLPCKKHIEDNMKAKMQSLQLDGSTRSMILEDVFGSPIPPKRGLVDCSATEEFETTLAEVSRKWNQRFTLYFIQCIADDIQRGMAPGIRRELGLKDDFSTITLQNATISGDQELRTDGPQMQKQHPESLNWGRTIHSCSGLEKLEVPAAKWMSKTPEERRRHIAKIDPYAKQSAASFGLVSLPCGTNEDSKDDNVLIVEDICETTIAASPDPTTCLCSFDDSGLPNHLHGSWNNAKQLLELNGVGRGICHDVPGSGVSKKPLSCDDQCPGFKSQHICAHTIAPACFNGCLESHLCSYTPRLSTLVNSSIPIHTGRKDNEKRQRKRTSNGLRDVSGDSAQHIP</sequence>
<dbReference type="Proteomes" id="UP001249851">
    <property type="component" value="Unassembled WGS sequence"/>
</dbReference>
<accession>A0AAD9V6F4</accession>
<feature type="compositionally biased region" description="Basic and acidic residues" evidence="1">
    <location>
        <begin position="10"/>
        <end position="27"/>
    </location>
</feature>
<organism evidence="2 3">
    <name type="scientific">Acropora cervicornis</name>
    <name type="common">Staghorn coral</name>
    <dbReference type="NCBI Taxonomy" id="6130"/>
    <lineage>
        <taxon>Eukaryota</taxon>
        <taxon>Metazoa</taxon>
        <taxon>Cnidaria</taxon>
        <taxon>Anthozoa</taxon>
        <taxon>Hexacorallia</taxon>
        <taxon>Scleractinia</taxon>
        <taxon>Astrocoeniina</taxon>
        <taxon>Acroporidae</taxon>
        <taxon>Acropora</taxon>
    </lineage>
</organism>
<feature type="region of interest" description="Disordered" evidence="1">
    <location>
        <begin position="1"/>
        <end position="28"/>
    </location>
</feature>
<evidence type="ECO:0000313" key="3">
    <source>
        <dbReference type="Proteomes" id="UP001249851"/>
    </source>
</evidence>
<name>A0AAD9V6F4_ACRCE</name>
<feature type="region of interest" description="Disordered" evidence="1">
    <location>
        <begin position="348"/>
        <end position="380"/>
    </location>
</feature>